<protein>
    <recommendedName>
        <fullName evidence="7">AlgX/AlgJ SGNH hydrolase-like domain-containing protein</fullName>
    </recommendedName>
</protein>
<evidence type="ECO:0000256" key="1">
    <source>
        <dbReference type="ARBA" id="ARBA00004418"/>
    </source>
</evidence>
<feature type="domain" description="AlgX/AlgJ SGNH hydrolase-like" evidence="7">
    <location>
        <begin position="110"/>
        <end position="225"/>
    </location>
</feature>
<dbReference type="Proteomes" id="UP000481043">
    <property type="component" value="Unassembled WGS sequence"/>
</dbReference>
<dbReference type="InterPro" id="IPR031811">
    <property type="entry name" value="ALGX/ALGJ_SGNH-like"/>
</dbReference>
<dbReference type="UniPathway" id="UPA00286"/>
<dbReference type="RefSeq" id="WP_163179810.1">
    <property type="nucleotide sequence ID" value="NZ_JAAIWM010000003.1"/>
</dbReference>
<dbReference type="EMBL" id="JAAIWM010000003">
    <property type="protein sequence ID" value="NEY72363.1"/>
    <property type="molecule type" value="Genomic_DNA"/>
</dbReference>
<evidence type="ECO:0000256" key="3">
    <source>
        <dbReference type="ARBA" id="ARBA00022679"/>
    </source>
</evidence>
<dbReference type="GO" id="GO:0016740">
    <property type="term" value="F:transferase activity"/>
    <property type="evidence" value="ECO:0007669"/>
    <property type="project" value="UniProtKB-KW"/>
</dbReference>
<comment type="pathway">
    <text evidence="2">Glycan biosynthesis; alginate biosynthesis.</text>
</comment>
<evidence type="ECO:0000256" key="2">
    <source>
        <dbReference type="ARBA" id="ARBA00005182"/>
    </source>
</evidence>
<accession>A0A6M0Q7X1</accession>
<evidence type="ECO:0000313" key="9">
    <source>
        <dbReference type="Proteomes" id="UP000481043"/>
    </source>
</evidence>
<sequence length="404" mass="47016">MKYFFNMKKVTAILFLLCLFSFSIFNLFSTYIPLNKAISIKKQNTNELIDTIESTMQEEVLGKFYFIEGYGYLQKLLNKQEESNLEIVKDEKGFLHYSYFANGPNPVDELVNNMSVLKNSIKDKEIEVVSLMPPDKYVRGYTQFSKGLPYNYANETADDFLEGMKNIGINTIDFRENLQVSGIPQDELFFKTDHHWKIGTSFWAYTELVKEINKDYGEGLDPDGFYTNLDHYNQITYKHSYLGSIGRRTGSLYSGLDDFTLIYPKFKTDYTYYNINNTEEKKTEGRFEDALISTYSLNMGDIKYSLQADKYFAYLFGNHALAHITNHLQPEGPKVLFIKDSYSVPMASFLSTVCSEVYLVDPRYYKENIIELVNELELDYVFVSFYPPNLTEEFFSFDKTPISH</sequence>
<keyword evidence="6" id="KW-0016">Alginate biosynthesis</keyword>
<gene>
    <name evidence="8" type="ORF">G4D63_11560</name>
</gene>
<evidence type="ECO:0000259" key="7">
    <source>
        <dbReference type="Pfam" id="PF16822"/>
    </source>
</evidence>
<comment type="caution">
    <text evidence="8">The sequence shown here is derived from an EMBL/GenBank/DDBJ whole genome shotgun (WGS) entry which is preliminary data.</text>
</comment>
<evidence type="ECO:0000256" key="5">
    <source>
        <dbReference type="ARBA" id="ARBA00022764"/>
    </source>
</evidence>
<dbReference type="GO" id="GO:0042597">
    <property type="term" value="C:periplasmic space"/>
    <property type="evidence" value="ECO:0007669"/>
    <property type="project" value="UniProtKB-SubCell"/>
</dbReference>
<name>A0A6M0Q7X1_9BACI</name>
<reference evidence="8 9" key="1">
    <citation type="submission" date="2020-02" db="EMBL/GenBank/DDBJ databases">
        <title>Bacillus aquiflavi sp. nov., isolated from yellow water of strong flavor Chinese baijiu in Yibin region of China.</title>
        <authorList>
            <person name="Xie J."/>
        </authorList>
    </citation>
    <scope>NUCLEOTIDE SEQUENCE [LARGE SCALE GENOMIC DNA]</scope>
    <source>
        <strain evidence="8 9">SA4</strain>
    </source>
</reference>
<keyword evidence="9" id="KW-1185">Reference proteome</keyword>
<keyword evidence="4" id="KW-0732">Signal</keyword>
<keyword evidence="5" id="KW-0574">Periplasm</keyword>
<dbReference type="AlphaFoldDB" id="A0A6M0Q7X1"/>
<comment type="subcellular location">
    <subcellularLocation>
        <location evidence="1">Periplasm</location>
    </subcellularLocation>
</comment>
<proteinExistence type="predicted"/>
<evidence type="ECO:0000256" key="6">
    <source>
        <dbReference type="ARBA" id="ARBA00022841"/>
    </source>
</evidence>
<evidence type="ECO:0000313" key="8">
    <source>
        <dbReference type="EMBL" id="NEY72363.1"/>
    </source>
</evidence>
<dbReference type="Pfam" id="PF16822">
    <property type="entry name" value="ALGX"/>
    <property type="match status" value="1"/>
</dbReference>
<dbReference type="GO" id="GO:0042121">
    <property type="term" value="P:alginic acid biosynthetic process"/>
    <property type="evidence" value="ECO:0007669"/>
    <property type="project" value="UniProtKB-UniPathway"/>
</dbReference>
<evidence type="ECO:0000256" key="4">
    <source>
        <dbReference type="ARBA" id="ARBA00022729"/>
    </source>
</evidence>
<organism evidence="8 9">
    <name type="scientific">Bacillus mesophilus</name>
    <dbReference type="NCBI Taxonomy" id="1808955"/>
    <lineage>
        <taxon>Bacteria</taxon>
        <taxon>Bacillati</taxon>
        <taxon>Bacillota</taxon>
        <taxon>Bacilli</taxon>
        <taxon>Bacillales</taxon>
        <taxon>Bacillaceae</taxon>
        <taxon>Bacillus</taxon>
    </lineage>
</organism>
<keyword evidence="3" id="KW-0808">Transferase</keyword>